<dbReference type="EMBL" id="KN847493">
    <property type="protein sequence ID" value="KIW18185.1"/>
    <property type="molecule type" value="Genomic_DNA"/>
</dbReference>
<evidence type="ECO:0000256" key="1">
    <source>
        <dbReference type="SAM" id="MobiDB-lite"/>
    </source>
</evidence>
<accession>A0A0D2BHS8</accession>
<reference evidence="2 3" key="1">
    <citation type="submission" date="2015-01" db="EMBL/GenBank/DDBJ databases">
        <title>The Genome Sequence of Exophiala spinifera CBS89968.</title>
        <authorList>
            <consortium name="The Broad Institute Genomics Platform"/>
            <person name="Cuomo C."/>
            <person name="de Hoog S."/>
            <person name="Gorbushina A."/>
            <person name="Stielow B."/>
            <person name="Teixiera M."/>
            <person name="Abouelleil A."/>
            <person name="Chapman S.B."/>
            <person name="Priest M."/>
            <person name="Young S.K."/>
            <person name="Wortman J."/>
            <person name="Nusbaum C."/>
            <person name="Birren B."/>
        </authorList>
    </citation>
    <scope>NUCLEOTIDE SEQUENCE [LARGE SCALE GENOMIC DNA]</scope>
    <source>
        <strain evidence="2 3">CBS 89968</strain>
    </source>
</reference>
<dbReference type="RefSeq" id="XP_016238401.1">
    <property type="nucleotide sequence ID" value="XM_016376831.1"/>
</dbReference>
<protein>
    <submittedName>
        <fullName evidence="2">Uncharacterized protein</fullName>
    </submittedName>
</protein>
<feature type="region of interest" description="Disordered" evidence="1">
    <location>
        <begin position="50"/>
        <end position="76"/>
    </location>
</feature>
<feature type="compositionally biased region" description="Basic and acidic residues" evidence="1">
    <location>
        <begin position="58"/>
        <end position="73"/>
    </location>
</feature>
<dbReference type="VEuPathDB" id="FungiDB:PV08_02473"/>
<gene>
    <name evidence="2" type="ORF">PV08_02473</name>
</gene>
<dbReference type="HOGENOM" id="CLU_2250193_0_0_1"/>
<proteinExistence type="predicted"/>
<dbReference type="Proteomes" id="UP000053328">
    <property type="component" value="Unassembled WGS sequence"/>
</dbReference>
<dbReference type="GeneID" id="27329556"/>
<keyword evidence="3" id="KW-1185">Reference proteome</keyword>
<organism evidence="2 3">
    <name type="scientific">Exophiala spinifera</name>
    <dbReference type="NCBI Taxonomy" id="91928"/>
    <lineage>
        <taxon>Eukaryota</taxon>
        <taxon>Fungi</taxon>
        <taxon>Dikarya</taxon>
        <taxon>Ascomycota</taxon>
        <taxon>Pezizomycotina</taxon>
        <taxon>Eurotiomycetes</taxon>
        <taxon>Chaetothyriomycetidae</taxon>
        <taxon>Chaetothyriales</taxon>
        <taxon>Herpotrichiellaceae</taxon>
        <taxon>Exophiala</taxon>
    </lineage>
</organism>
<sequence>MALRHTIARSATVVSRQVKQTSLAEPELNIIFASPPHMIRDLELGCIPQRVPRSTMSRMDRSIKPRPATDRNPDALTLGQTSIFDHAIDKFGLEENWLQDHNLR</sequence>
<evidence type="ECO:0000313" key="3">
    <source>
        <dbReference type="Proteomes" id="UP000053328"/>
    </source>
</evidence>
<dbReference type="AlphaFoldDB" id="A0A0D2BHS8"/>
<name>A0A0D2BHS8_9EURO</name>
<evidence type="ECO:0000313" key="2">
    <source>
        <dbReference type="EMBL" id="KIW18185.1"/>
    </source>
</evidence>